<dbReference type="GO" id="GO:0009295">
    <property type="term" value="C:nucleoid"/>
    <property type="evidence" value="ECO:0007669"/>
    <property type="project" value="InterPro"/>
</dbReference>
<dbReference type="Pfam" id="PF04245">
    <property type="entry name" value="NA37"/>
    <property type="match status" value="1"/>
</dbReference>
<name>A0A7W6P9P3_9HYPH</name>
<evidence type="ECO:0000313" key="4">
    <source>
        <dbReference type="EMBL" id="MBB4120729.1"/>
    </source>
</evidence>
<dbReference type="Proteomes" id="UP000530571">
    <property type="component" value="Unassembled WGS sequence"/>
</dbReference>
<dbReference type="AlphaFoldDB" id="A0A7W6P9P3"/>
<proteinExistence type="inferred from homology"/>
<evidence type="ECO:0000256" key="1">
    <source>
        <dbReference type="ARBA" id="ARBA00004496"/>
    </source>
</evidence>
<keyword evidence="3" id="KW-0963">Cytoplasm</keyword>
<comment type="caution">
    <text evidence="4">The sequence shown here is derived from an EMBL/GenBank/DDBJ whole genome shotgun (WGS) entry which is preliminary data.</text>
</comment>
<reference evidence="4 5" key="1">
    <citation type="submission" date="2020-08" db="EMBL/GenBank/DDBJ databases">
        <title>Genomic Encyclopedia of Type Strains, Phase IV (KMG-IV): sequencing the most valuable type-strain genomes for metagenomic binning, comparative biology and taxonomic classification.</title>
        <authorList>
            <person name="Goeker M."/>
        </authorList>
    </citation>
    <scope>NUCLEOTIDE SEQUENCE [LARGE SCALE GENOMIC DNA]</scope>
    <source>
        <strain evidence="4 5">DSM 28101</strain>
    </source>
</reference>
<gene>
    <name evidence="4" type="ORF">GGR30_000624</name>
</gene>
<organism evidence="4 5">
    <name type="scientific">Martelella radicis</name>
    <dbReference type="NCBI Taxonomy" id="1397476"/>
    <lineage>
        <taxon>Bacteria</taxon>
        <taxon>Pseudomonadati</taxon>
        <taxon>Pseudomonadota</taxon>
        <taxon>Alphaproteobacteria</taxon>
        <taxon>Hyphomicrobiales</taxon>
        <taxon>Aurantimonadaceae</taxon>
        <taxon>Martelella</taxon>
    </lineage>
</organism>
<comment type="subcellular location">
    <subcellularLocation>
        <location evidence="1">Cytoplasm</location>
    </subcellularLocation>
</comment>
<evidence type="ECO:0000256" key="2">
    <source>
        <dbReference type="ARBA" id="ARBA00009035"/>
    </source>
</evidence>
<dbReference type="InterPro" id="IPR007358">
    <property type="entry name" value="Nucleoid_associated_NdpA"/>
</dbReference>
<keyword evidence="5" id="KW-1185">Reference proteome</keyword>
<dbReference type="GO" id="GO:0005737">
    <property type="term" value="C:cytoplasm"/>
    <property type="evidence" value="ECO:0007669"/>
    <property type="project" value="UniProtKB-SubCell"/>
</dbReference>
<comment type="similarity">
    <text evidence="2">Belongs to the YejK family.</text>
</comment>
<dbReference type="EMBL" id="JACIDZ010000001">
    <property type="protein sequence ID" value="MBB4120729.1"/>
    <property type="molecule type" value="Genomic_DNA"/>
</dbReference>
<dbReference type="PANTHER" id="PTHR38772:SF1">
    <property type="entry name" value="NUCLEOID-ASSOCIATED PROTEIN YEJK"/>
    <property type="match status" value="1"/>
</dbReference>
<protein>
    <submittedName>
        <fullName evidence="4">Nucleoid-associated protein</fullName>
    </submittedName>
</protein>
<sequence>MAENSIISVAVHDLRKGPDDFQVVLGKSDLGVTAPVQRVVDQLHTLYGRRTAKSHGKFDEDEDNYPTQRHLRQYLEAEFKDFGALTEALMRTLAVNAQTKAAATGGHVFFAHFQRDGKHYLMVAIVGDALSAALTKQHDVTDVTHLDINGFRFAGRINISGWTSEEDRYIGFLKGKGNVAEYFRAFLGCTDHVQEKTDTRMLVAALKSFADQQGFDHKAKTTFLAKAKEICDRAARTRVEISFDTLTNELAPEDPDTLRDHLADPHLRLNDLFIPNRAILNTLVRFKGHTDNWTLEFDRRAIEEGDVTFDNEKQTLTLKNLPEELTVRLNSEYGDG</sequence>
<dbReference type="RefSeq" id="WP_183482447.1">
    <property type="nucleotide sequence ID" value="NZ_JACIDZ010000001.1"/>
</dbReference>
<evidence type="ECO:0000256" key="3">
    <source>
        <dbReference type="ARBA" id="ARBA00022490"/>
    </source>
</evidence>
<accession>A0A7W6P9P3</accession>
<evidence type="ECO:0000313" key="5">
    <source>
        <dbReference type="Proteomes" id="UP000530571"/>
    </source>
</evidence>
<dbReference type="PANTHER" id="PTHR38772">
    <property type="match status" value="1"/>
</dbReference>